<dbReference type="RefSeq" id="WP_074715882.1">
    <property type="nucleotide sequence ID" value="NZ_FNPG01000006.1"/>
</dbReference>
<dbReference type="STRING" id="1122142.SAMN02910414_00498"/>
<organism evidence="2 3">
    <name type="scientific">Lachnobacterium bovis DSM 14045</name>
    <dbReference type="NCBI Taxonomy" id="1122142"/>
    <lineage>
        <taxon>Bacteria</taxon>
        <taxon>Bacillati</taxon>
        <taxon>Bacillota</taxon>
        <taxon>Clostridia</taxon>
        <taxon>Lachnospirales</taxon>
        <taxon>Lachnospiraceae</taxon>
        <taxon>Lachnobacterium</taxon>
    </lineage>
</organism>
<feature type="transmembrane region" description="Helical" evidence="1">
    <location>
        <begin position="108"/>
        <end position="127"/>
    </location>
</feature>
<feature type="transmembrane region" description="Helical" evidence="1">
    <location>
        <begin position="147"/>
        <end position="167"/>
    </location>
</feature>
<dbReference type="InterPro" id="IPR002798">
    <property type="entry name" value="SpoIIM-like"/>
</dbReference>
<protein>
    <submittedName>
        <fullName evidence="2">Stage II sporulation protein M</fullName>
    </submittedName>
</protein>
<keyword evidence="1" id="KW-0472">Membrane</keyword>
<evidence type="ECO:0000313" key="2">
    <source>
        <dbReference type="EMBL" id="SDY00077.1"/>
    </source>
</evidence>
<proteinExistence type="predicted"/>
<evidence type="ECO:0000313" key="3">
    <source>
        <dbReference type="Proteomes" id="UP000183918"/>
    </source>
</evidence>
<sequence>MKSIIKNQIDTIIYFKNEIIISFIVYLIGFIGGVLIFLNKKLAVRPKNMKTIELLLNNTKTAILILFIGIVTAGIGSCIIMIINGAILGGVVEGAINAGSYDAIRTGIFLHAGFEIVALIFFMSISLETVKLVLNAVMDRPPKIIHLKFDIILFFDALFLLIIAALIEGNISYVKI</sequence>
<gene>
    <name evidence="2" type="ORF">SAMN02910414_00498</name>
</gene>
<dbReference type="Pfam" id="PF01944">
    <property type="entry name" value="SpoIIM"/>
    <property type="match status" value="1"/>
</dbReference>
<dbReference type="EMBL" id="FNPG01000006">
    <property type="protein sequence ID" value="SDY00077.1"/>
    <property type="molecule type" value="Genomic_DNA"/>
</dbReference>
<evidence type="ECO:0000256" key="1">
    <source>
        <dbReference type="SAM" id="Phobius"/>
    </source>
</evidence>
<reference evidence="2 3" key="1">
    <citation type="submission" date="2016-10" db="EMBL/GenBank/DDBJ databases">
        <authorList>
            <person name="de Groot N.N."/>
        </authorList>
    </citation>
    <scope>NUCLEOTIDE SEQUENCE [LARGE SCALE GENOMIC DNA]</scope>
    <source>
        <strain evidence="2 3">DSM 14045</strain>
    </source>
</reference>
<keyword evidence="1" id="KW-0812">Transmembrane</keyword>
<dbReference type="Proteomes" id="UP000183918">
    <property type="component" value="Unassembled WGS sequence"/>
</dbReference>
<name>A0A1H3GAJ3_9FIRM</name>
<dbReference type="AlphaFoldDB" id="A0A1H3GAJ3"/>
<accession>A0A1H3GAJ3</accession>
<keyword evidence="1" id="KW-1133">Transmembrane helix</keyword>
<feature type="transmembrane region" description="Helical" evidence="1">
    <location>
        <begin position="61"/>
        <end position="88"/>
    </location>
</feature>
<feature type="transmembrane region" description="Helical" evidence="1">
    <location>
        <begin position="20"/>
        <end position="40"/>
    </location>
</feature>
<keyword evidence="3" id="KW-1185">Reference proteome</keyword>